<organism evidence="1 2">
    <name type="scientific">Hirundo rustica rustica</name>
    <dbReference type="NCBI Taxonomy" id="333673"/>
    <lineage>
        <taxon>Eukaryota</taxon>
        <taxon>Metazoa</taxon>
        <taxon>Chordata</taxon>
        <taxon>Craniata</taxon>
        <taxon>Vertebrata</taxon>
        <taxon>Euteleostomi</taxon>
        <taxon>Archelosauria</taxon>
        <taxon>Archosauria</taxon>
        <taxon>Dinosauria</taxon>
        <taxon>Saurischia</taxon>
        <taxon>Theropoda</taxon>
        <taxon>Coelurosauria</taxon>
        <taxon>Aves</taxon>
        <taxon>Neognathae</taxon>
        <taxon>Neoaves</taxon>
        <taxon>Telluraves</taxon>
        <taxon>Australaves</taxon>
        <taxon>Passeriformes</taxon>
        <taxon>Sylvioidea</taxon>
        <taxon>Hirundinidae</taxon>
        <taxon>Hirundo</taxon>
    </lineage>
</organism>
<gene>
    <name evidence="1" type="ORF">DUI87_15315</name>
</gene>
<dbReference type="Proteomes" id="UP000269221">
    <property type="component" value="Unassembled WGS sequence"/>
</dbReference>
<proteinExistence type="predicted"/>
<dbReference type="EMBL" id="QRBI01000119">
    <property type="protein sequence ID" value="RMC07846.1"/>
    <property type="molecule type" value="Genomic_DNA"/>
</dbReference>
<sequence length="104" mass="11437">MFNAAKDVCADLKCPTSLSPVMYFSYKQDDIGQGLGMVASQLEELNALQEMRQHPVALPNIFTAAWKTEDPVKTHPPLPQGTTLLLKSPISWDDSKLTAENGSF</sequence>
<protein>
    <submittedName>
        <fullName evidence="1">Uncharacterized protein</fullName>
    </submittedName>
</protein>
<comment type="caution">
    <text evidence="1">The sequence shown here is derived from an EMBL/GenBank/DDBJ whole genome shotgun (WGS) entry which is preliminary data.</text>
</comment>
<accession>A0A3M0K3T9</accession>
<name>A0A3M0K3T9_HIRRU</name>
<keyword evidence="2" id="KW-1185">Reference proteome</keyword>
<reference evidence="1 2" key="1">
    <citation type="submission" date="2018-07" db="EMBL/GenBank/DDBJ databases">
        <title>A high quality draft genome assembly of the barn swallow (H. rustica rustica).</title>
        <authorList>
            <person name="Formenti G."/>
            <person name="Chiara M."/>
            <person name="Poveda L."/>
            <person name="Francoijs K.-J."/>
            <person name="Bonisoli-Alquati A."/>
            <person name="Canova L."/>
            <person name="Gianfranceschi L."/>
            <person name="Horner D.S."/>
            <person name="Saino N."/>
        </authorList>
    </citation>
    <scope>NUCLEOTIDE SEQUENCE [LARGE SCALE GENOMIC DNA]</scope>
    <source>
        <strain evidence="1">Chelidonia</strain>
        <tissue evidence="1">Blood</tissue>
    </source>
</reference>
<evidence type="ECO:0000313" key="2">
    <source>
        <dbReference type="Proteomes" id="UP000269221"/>
    </source>
</evidence>
<evidence type="ECO:0000313" key="1">
    <source>
        <dbReference type="EMBL" id="RMC07846.1"/>
    </source>
</evidence>
<dbReference type="AlphaFoldDB" id="A0A3M0K3T9"/>